<dbReference type="EMBL" id="KN848568">
    <property type="protein sequence ID" value="KIR82380.1"/>
    <property type="molecule type" value="Genomic_DNA"/>
</dbReference>
<sequence length="43" mass="4849">MRFPIKRHLLCPRCLPRHPPGFQALLSRVSISTLAKPLISSLP</sequence>
<reference evidence="1 2" key="1">
    <citation type="submission" date="2015-01" db="EMBL/GenBank/DDBJ databases">
        <title>The Genome Sequence of Cryptococcus gattii EJB2.</title>
        <authorList>
            <consortium name="The Broad Institute Genomics Platform"/>
            <person name="Cuomo C."/>
            <person name="Litvintseva A."/>
            <person name="Chen Y."/>
            <person name="Heitman J."/>
            <person name="Sun S."/>
            <person name="Springer D."/>
            <person name="Dromer F."/>
            <person name="Young S."/>
            <person name="Zeng Q."/>
            <person name="Gargeya S."/>
            <person name="Abouelleil A."/>
            <person name="Alvarado L."/>
            <person name="Chapman S.B."/>
            <person name="Gainer-Dewar J."/>
            <person name="Goldberg J."/>
            <person name="Griggs A."/>
            <person name="Gujja S."/>
            <person name="Hansen M."/>
            <person name="Howarth C."/>
            <person name="Imamovic A."/>
            <person name="Larimer J."/>
            <person name="Murphy C."/>
            <person name="Naylor J."/>
            <person name="Pearson M."/>
            <person name="Priest M."/>
            <person name="Roberts A."/>
            <person name="Saif S."/>
            <person name="Shea T."/>
            <person name="Sykes S."/>
            <person name="Wortman J."/>
            <person name="Nusbaum C."/>
            <person name="Birren B."/>
        </authorList>
    </citation>
    <scope>NUCLEOTIDE SEQUENCE [LARGE SCALE GENOMIC DNA]</scope>
    <source>
        <strain evidence="1 2">EJB2</strain>
    </source>
</reference>
<protein>
    <submittedName>
        <fullName evidence="1">Uncharacterized protein</fullName>
    </submittedName>
</protein>
<evidence type="ECO:0000313" key="2">
    <source>
        <dbReference type="Proteomes" id="UP000054272"/>
    </source>
</evidence>
<accession>A0ABR5C399</accession>
<dbReference type="Proteomes" id="UP000054272">
    <property type="component" value="Unassembled WGS sequence"/>
</dbReference>
<proteinExistence type="predicted"/>
<keyword evidence="2" id="KW-1185">Reference proteome</keyword>
<evidence type="ECO:0000313" key="1">
    <source>
        <dbReference type="EMBL" id="KIR82380.1"/>
    </source>
</evidence>
<gene>
    <name evidence="1" type="ORF">I306_00527</name>
</gene>
<name>A0ABR5C399_9TREE</name>
<organism evidence="1 2">
    <name type="scientific">Cryptococcus gattii EJB2</name>
    <dbReference type="NCBI Taxonomy" id="1296103"/>
    <lineage>
        <taxon>Eukaryota</taxon>
        <taxon>Fungi</taxon>
        <taxon>Dikarya</taxon>
        <taxon>Basidiomycota</taxon>
        <taxon>Agaricomycotina</taxon>
        <taxon>Tremellomycetes</taxon>
        <taxon>Tremellales</taxon>
        <taxon>Cryptococcaceae</taxon>
        <taxon>Cryptococcus</taxon>
        <taxon>Cryptococcus gattii species complex</taxon>
    </lineage>
</organism>